<dbReference type="Gene3D" id="1.10.287.950">
    <property type="entry name" value="Methyl-accepting chemotaxis protein"/>
    <property type="match status" value="1"/>
</dbReference>
<evidence type="ECO:0000313" key="7">
    <source>
        <dbReference type="Proteomes" id="UP000681870"/>
    </source>
</evidence>
<proteinExistence type="predicted"/>
<keyword evidence="7" id="KW-1185">Reference proteome</keyword>
<dbReference type="Pfam" id="PF00015">
    <property type="entry name" value="MCPsignal"/>
    <property type="match status" value="1"/>
</dbReference>
<dbReference type="SUPFAM" id="SSF58104">
    <property type="entry name" value="Methyl-accepting chemotaxis protein (MCP) signaling domain"/>
    <property type="match status" value="1"/>
</dbReference>
<feature type="transmembrane region" description="Helical" evidence="4">
    <location>
        <begin position="17"/>
        <end position="36"/>
    </location>
</feature>
<dbReference type="PROSITE" id="PS50111">
    <property type="entry name" value="CHEMOTAXIS_TRANSDUC_2"/>
    <property type="match status" value="1"/>
</dbReference>
<dbReference type="InterPro" id="IPR004089">
    <property type="entry name" value="MCPsignal_dom"/>
</dbReference>
<keyword evidence="4" id="KW-0472">Membrane</keyword>
<protein>
    <recommendedName>
        <fullName evidence="5">Methyl-accepting transducer domain-containing protein</fullName>
    </recommendedName>
</protein>
<feature type="transmembrane region" description="Helical" evidence="4">
    <location>
        <begin position="42"/>
        <end position="62"/>
    </location>
</feature>
<dbReference type="PANTHER" id="PTHR32089">
    <property type="entry name" value="METHYL-ACCEPTING CHEMOTAXIS PROTEIN MCPB"/>
    <property type="match status" value="1"/>
</dbReference>
<accession>A0ABS5MEP6</accession>
<organism evidence="6 7">
    <name type="scientific">Ornithinibacillus massiliensis</name>
    <dbReference type="NCBI Taxonomy" id="1944633"/>
    <lineage>
        <taxon>Bacteria</taxon>
        <taxon>Bacillati</taxon>
        <taxon>Bacillota</taxon>
        <taxon>Bacilli</taxon>
        <taxon>Bacillales</taxon>
        <taxon>Bacillaceae</taxon>
        <taxon>Ornithinibacillus</taxon>
    </lineage>
</organism>
<evidence type="ECO:0000259" key="5">
    <source>
        <dbReference type="PROSITE" id="PS50111"/>
    </source>
</evidence>
<keyword evidence="1 2" id="KW-0807">Transducer</keyword>
<name>A0ABS5MEP6_9BACI</name>
<dbReference type="EMBL" id="JAGXBY010000003">
    <property type="protein sequence ID" value="MBS3680801.1"/>
    <property type="molecule type" value="Genomic_DNA"/>
</dbReference>
<evidence type="ECO:0000256" key="4">
    <source>
        <dbReference type="SAM" id="Phobius"/>
    </source>
</evidence>
<dbReference type="Proteomes" id="UP000681870">
    <property type="component" value="Unassembled WGS sequence"/>
</dbReference>
<feature type="coiled-coil region" evidence="3">
    <location>
        <begin position="284"/>
        <end position="311"/>
    </location>
</feature>
<comment type="caution">
    <text evidence="6">The sequence shown here is derived from an EMBL/GenBank/DDBJ whole genome shotgun (WGS) entry which is preliminary data.</text>
</comment>
<feature type="transmembrane region" description="Helical" evidence="4">
    <location>
        <begin position="140"/>
        <end position="157"/>
    </location>
</feature>
<feature type="transmembrane region" description="Helical" evidence="4">
    <location>
        <begin position="97"/>
        <end position="128"/>
    </location>
</feature>
<keyword evidence="4" id="KW-1133">Transmembrane helix</keyword>
<evidence type="ECO:0000313" key="6">
    <source>
        <dbReference type="EMBL" id="MBS3680801.1"/>
    </source>
</evidence>
<evidence type="ECO:0000256" key="1">
    <source>
        <dbReference type="ARBA" id="ARBA00023224"/>
    </source>
</evidence>
<dbReference type="PANTHER" id="PTHR32089:SF112">
    <property type="entry name" value="LYSOZYME-LIKE PROTEIN-RELATED"/>
    <property type="match status" value="1"/>
</dbReference>
<feature type="transmembrane region" description="Helical" evidence="4">
    <location>
        <begin position="69"/>
        <end position="91"/>
    </location>
</feature>
<keyword evidence="3" id="KW-0175">Coiled coil</keyword>
<evidence type="ECO:0000256" key="2">
    <source>
        <dbReference type="PROSITE-ProRule" id="PRU00284"/>
    </source>
</evidence>
<evidence type="ECO:0000256" key="3">
    <source>
        <dbReference type="SAM" id="Coils"/>
    </source>
</evidence>
<keyword evidence="4" id="KW-0812">Transmembrane</keyword>
<dbReference type="RefSeq" id="WP_211741926.1">
    <property type="nucleotide sequence ID" value="NZ_JAGXBY010000003.1"/>
</dbReference>
<sequence length="487" mass="53550">MTLEQLNNETLRKKNKIILIMLILSVILGTVVEMSLNKPLLLIWTIAIGGGILCAIIAFLHITNRLTKLISYMSIIGLVILLGAIILISPSENNLSLIYFLLICSALYMNLILYVIGTCFGLGLLIFAFTLNGDIYSSDLGTYLLLFSLAIIVLFFQQKIMGSLEKNLASSQVAMQEKLEAESNQRIVLAENSKVIADNMYTIEKQSEAEKVATQELNSAIQEIAAGAQSQGNAINDITEAVETTAKQAVSMNSQVEQISEFTTQITDQINEGRTQSHVLNEQMNEFKEFLELTEENMKQLSEKIESSLSSIQAIQGITSQTNLLALNASIEAARAGEAGKGFSVVADEIRKLAETSDKTAVQISTTLHEIHSNNVETQDQMNTVARKMDENIEGTRKNQSIFDSIQASIVQLKEEVNSFGTLAKNIDQETVSIESAVNEFASLLQQASASLEEISATVQSQTNYKEQLTELIQETNKATQNLKGLF</sequence>
<feature type="domain" description="Methyl-accepting transducer" evidence="5">
    <location>
        <begin position="206"/>
        <end position="456"/>
    </location>
</feature>
<reference evidence="6 7" key="1">
    <citation type="submission" date="2021-05" db="EMBL/GenBank/DDBJ databases">
        <title>Ornithinibacillus massiliensis sp. nov.</title>
        <authorList>
            <person name="Iwaza R."/>
            <person name="Lagier J.-C."/>
            <person name="Raoult D."/>
        </authorList>
    </citation>
    <scope>NUCLEOTIDE SEQUENCE [LARGE SCALE GENOMIC DNA]</scope>
    <source>
        <strain evidence="6 7">Marseille-P3601</strain>
    </source>
</reference>
<gene>
    <name evidence="6" type="ORF">KGF86_11290</name>
</gene>
<dbReference type="SMART" id="SM00283">
    <property type="entry name" value="MA"/>
    <property type="match status" value="1"/>
</dbReference>